<dbReference type="GO" id="GO:0007018">
    <property type="term" value="P:microtubule-based movement"/>
    <property type="evidence" value="ECO:0007669"/>
    <property type="project" value="InterPro"/>
</dbReference>
<keyword evidence="2" id="KW-0493">Microtubule</keyword>
<dbReference type="InterPro" id="IPR027417">
    <property type="entry name" value="P-loop_NTPase"/>
</dbReference>
<dbReference type="SUPFAM" id="SSF52540">
    <property type="entry name" value="P-loop containing nucleoside triphosphate hydrolases"/>
    <property type="match status" value="1"/>
</dbReference>
<dbReference type="SMART" id="SM00129">
    <property type="entry name" value="KISc"/>
    <property type="match status" value="1"/>
</dbReference>
<dbReference type="GO" id="GO:0005874">
    <property type="term" value="C:microtubule"/>
    <property type="evidence" value="ECO:0007669"/>
    <property type="project" value="UniProtKB-KW"/>
</dbReference>
<dbReference type="PROSITE" id="PS50021">
    <property type="entry name" value="CH"/>
    <property type="match status" value="1"/>
</dbReference>
<evidence type="ECO:0000256" key="1">
    <source>
        <dbReference type="ARBA" id="ARBA00010899"/>
    </source>
</evidence>
<keyword evidence="5 8" id="KW-0175">Coiled coil</keyword>
<feature type="compositionally biased region" description="Polar residues" evidence="9">
    <location>
        <begin position="927"/>
        <end position="950"/>
    </location>
</feature>
<proteinExistence type="inferred from homology"/>
<evidence type="ECO:0000259" key="10">
    <source>
        <dbReference type="PROSITE" id="PS50021"/>
    </source>
</evidence>
<keyword evidence="4 7" id="KW-0067">ATP-binding</keyword>
<keyword evidence="3 7" id="KW-0547">Nucleotide-binding</keyword>
<evidence type="ECO:0000256" key="2">
    <source>
        <dbReference type="ARBA" id="ARBA00022701"/>
    </source>
</evidence>
<dbReference type="SMART" id="SM00033">
    <property type="entry name" value="CH"/>
    <property type="match status" value="1"/>
</dbReference>
<evidence type="ECO:0000256" key="9">
    <source>
        <dbReference type="SAM" id="MobiDB-lite"/>
    </source>
</evidence>
<keyword evidence="6 7" id="KW-0505">Motor protein</keyword>
<dbReference type="PRINTS" id="PR00380">
    <property type="entry name" value="KINESINHEAVY"/>
</dbReference>
<protein>
    <submittedName>
        <fullName evidence="12">Kinesin-4</fullName>
    </submittedName>
</protein>
<dbReference type="PANTHER" id="PTHR47972:SF39">
    <property type="entry name" value="KINESIN-LIKE PROTEIN KIN-14I"/>
    <property type="match status" value="1"/>
</dbReference>
<dbReference type="GO" id="GO:0016887">
    <property type="term" value="F:ATP hydrolysis activity"/>
    <property type="evidence" value="ECO:0007669"/>
    <property type="project" value="UniProtKB-ARBA"/>
</dbReference>
<evidence type="ECO:0000256" key="6">
    <source>
        <dbReference type="ARBA" id="ARBA00023175"/>
    </source>
</evidence>
<evidence type="ECO:0000256" key="5">
    <source>
        <dbReference type="ARBA" id="ARBA00023054"/>
    </source>
</evidence>
<feature type="domain" description="Calponin-homology (CH)" evidence="10">
    <location>
        <begin position="41"/>
        <end position="163"/>
    </location>
</feature>
<dbReference type="GO" id="GO:0005524">
    <property type="term" value="F:ATP binding"/>
    <property type="evidence" value="ECO:0007669"/>
    <property type="project" value="UniProtKB-UniRule"/>
</dbReference>
<dbReference type="Gene3D" id="3.40.850.10">
    <property type="entry name" value="Kinesin motor domain"/>
    <property type="match status" value="1"/>
</dbReference>
<dbReference type="Pfam" id="PF00307">
    <property type="entry name" value="CH"/>
    <property type="match status" value="1"/>
</dbReference>
<evidence type="ECO:0000313" key="12">
    <source>
        <dbReference type="EMBL" id="JAU11447.1"/>
    </source>
</evidence>
<dbReference type="InterPro" id="IPR036961">
    <property type="entry name" value="Kinesin_motor_dom_sf"/>
</dbReference>
<dbReference type="PANTHER" id="PTHR47972">
    <property type="entry name" value="KINESIN-LIKE PROTEIN KLP-3"/>
    <property type="match status" value="1"/>
</dbReference>
<evidence type="ECO:0000256" key="3">
    <source>
        <dbReference type="ARBA" id="ARBA00022741"/>
    </source>
</evidence>
<reference evidence="12" key="1">
    <citation type="submission" date="2016-07" db="EMBL/GenBank/DDBJ databases">
        <title>De novo transcriptome assembly of four accessions of the metal hyperaccumulator plant Noccaea caerulescens.</title>
        <authorList>
            <person name="Blande D."/>
            <person name="Halimaa P."/>
            <person name="Tervahauta A.I."/>
            <person name="Aarts M.G."/>
            <person name="Karenlampi S.O."/>
        </authorList>
    </citation>
    <scope>NUCLEOTIDE SEQUENCE</scope>
</reference>
<dbReference type="Gene3D" id="1.10.418.10">
    <property type="entry name" value="Calponin-like domain"/>
    <property type="match status" value="1"/>
</dbReference>
<dbReference type="GO" id="GO:0008017">
    <property type="term" value="F:microtubule binding"/>
    <property type="evidence" value="ECO:0007669"/>
    <property type="project" value="InterPro"/>
</dbReference>
<dbReference type="AlphaFoldDB" id="A0A1J3CXA2"/>
<dbReference type="InterPro" id="IPR001715">
    <property type="entry name" value="CH_dom"/>
</dbReference>
<feature type="coiled-coil region" evidence="8">
    <location>
        <begin position="721"/>
        <end position="748"/>
    </location>
</feature>
<evidence type="ECO:0000259" key="11">
    <source>
        <dbReference type="PROSITE" id="PS50067"/>
    </source>
</evidence>
<comment type="similarity">
    <text evidence="1">Belongs to the TRAFAC class myosin-kinesin ATPase superfamily. Kinesin family. KIN-14 subfamily.</text>
</comment>
<sequence length="966" mass="106711">MATEDVGLSFTVASVMEDVLQQHGNGLRDDDLESRRAEEAASRRYEAASWLRKMVGVVGAKDLPAEPTEEGLRLGLRSGIILCKVLNKVQPGAVSKVVESPCDALVVADGAPLSAFQYFENVRNFLVAIQEMGFPTFEASDLEQGGKASRVVNCVLAIKSYDEWKQSGGIGVWKFGGSIKAPTLGKSSFVRKNSEPFMNSLSRTTNNEKSTSETGSNKVSNSGSLSTLVRAVLSDKKPEDVPNLIESLLSKVVQEFENRVTNQYQLVRDAPRESTSSHKNKSFLKPLGETEVMKKDETNKKSLILDEEMKNRQFKQLTIFNKQQEDIQGLRQTLYTTRAGMQYMQKKFQQEFSSLGMHIHGLAHAASGYHRVLEENRKLYNQVQDLKGSIRVYCRVRPFLPGQSSFSSTVGNMEDDTITINTASRHGKSLKSFTFNKVFGPSASQEEVFSDMQPLIRSVLDGYNVCIFAYGQTGSGKTHTMSGPRDLTEKSQGVNYRALGDLFLLAEQRKDTFRYDIAVQMIEIYNEQVRDLLVIDGSNKRLEIRSSSQKGLSVPDASLVPVSSTLDVIDVMKVGHKNRAVGSTALNDRSSRSHSCLTVHVQGRDLTSGAVLRGCMHLVDLAGSERVDKSEVTGDRLKEAQHINRSLSALGDVIASLAHKNPHVPYRNSKLTQLLQDSLGGQAKTLMFVHISPEADAVGETISTLKFAERVATVELGAARVNSDTSDVKELKEEVATLKAALARKEAESQLNNNILTTPGGSEKHKAKTGGEVEIHNSNIMTKKTESCEVEEITVNSPPWPPVASPGQTYRDEDRSEWVDKVMVNHRQDEMRRVESLWGGGTTDVLPEDFYRRDLSSDTSRLFSEHSYNIFMGNNNNADDLDAATSDSSEPDLLWQFNQSSKISTTTSHIESKPKKPASKSIKSPPQFRNSNTVTRPSASQKLANGTRGTKQLGPAEMKRKATVRH</sequence>
<dbReference type="InterPro" id="IPR027640">
    <property type="entry name" value="Kinesin-like_fam"/>
</dbReference>
<evidence type="ECO:0000256" key="4">
    <source>
        <dbReference type="ARBA" id="ARBA00022840"/>
    </source>
</evidence>
<organism evidence="12">
    <name type="scientific">Noccaea caerulescens</name>
    <name type="common">Alpine penny-cress</name>
    <name type="synonym">Thlaspi caerulescens</name>
    <dbReference type="NCBI Taxonomy" id="107243"/>
    <lineage>
        <taxon>Eukaryota</taxon>
        <taxon>Viridiplantae</taxon>
        <taxon>Streptophyta</taxon>
        <taxon>Embryophyta</taxon>
        <taxon>Tracheophyta</taxon>
        <taxon>Spermatophyta</taxon>
        <taxon>Magnoliopsida</taxon>
        <taxon>eudicotyledons</taxon>
        <taxon>Gunneridae</taxon>
        <taxon>Pentapetalae</taxon>
        <taxon>rosids</taxon>
        <taxon>malvids</taxon>
        <taxon>Brassicales</taxon>
        <taxon>Brassicaceae</taxon>
        <taxon>Coluteocarpeae</taxon>
        <taxon>Noccaea</taxon>
    </lineage>
</organism>
<dbReference type="EMBL" id="GEVI01020873">
    <property type="protein sequence ID" value="JAU11447.1"/>
    <property type="molecule type" value="Transcribed_RNA"/>
</dbReference>
<dbReference type="CDD" id="cd01366">
    <property type="entry name" value="KISc_C_terminal"/>
    <property type="match status" value="1"/>
</dbReference>
<dbReference type="FunFam" id="1.10.418.10:FF:000062">
    <property type="entry name" value="Kinesin-like protein KIN-14I isoform A"/>
    <property type="match status" value="1"/>
</dbReference>
<name>A0A1J3CXA2_NOCCA</name>
<dbReference type="FunFam" id="3.40.850.10:FF:000045">
    <property type="entry name" value="Kinesin-like protein KIN-14I isoform A"/>
    <property type="match status" value="1"/>
</dbReference>
<evidence type="ECO:0000256" key="7">
    <source>
        <dbReference type="PROSITE-ProRule" id="PRU00283"/>
    </source>
</evidence>
<dbReference type="PROSITE" id="PS50067">
    <property type="entry name" value="KINESIN_MOTOR_2"/>
    <property type="match status" value="1"/>
</dbReference>
<dbReference type="Pfam" id="PF00225">
    <property type="entry name" value="Kinesin"/>
    <property type="match status" value="1"/>
</dbReference>
<feature type="domain" description="Kinesin motor" evidence="11">
    <location>
        <begin position="389"/>
        <end position="714"/>
    </location>
</feature>
<dbReference type="InterPro" id="IPR001752">
    <property type="entry name" value="Kinesin_motor_dom"/>
</dbReference>
<feature type="region of interest" description="Disordered" evidence="9">
    <location>
        <begin position="195"/>
        <end position="222"/>
    </location>
</feature>
<gene>
    <name evidence="12" type="ORF">GA_TR3445_c0_g1_i1_g.11125</name>
</gene>
<dbReference type="GO" id="GO:0003777">
    <property type="term" value="F:microtubule motor activity"/>
    <property type="evidence" value="ECO:0007669"/>
    <property type="project" value="InterPro"/>
</dbReference>
<dbReference type="SUPFAM" id="SSF47576">
    <property type="entry name" value="Calponin-homology domain, CH-domain"/>
    <property type="match status" value="1"/>
</dbReference>
<feature type="compositionally biased region" description="Polar residues" evidence="9">
    <location>
        <begin position="196"/>
        <end position="222"/>
    </location>
</feature>
<accession>A0A1J3CXA2</accession>
<evidence type="ECO:0000256" key="8">
    <source>
        <dbReference type="SAM" id="Coils"/>
    </source>
</evidence>
<dbReference type="InterPro" id="IPR036872">
    <property type="entry name" value="CH_dom_sf"/>
</dbReference>
<dbReference type="CDD" id="cd21203">
    <property type="entry name" value="CH_AtKIN14-like"/>
    <property type="match status" value="1"/>
</dbReference>
<feature type="region of interest" description="Disordered" evidence="9">
    <location>
        <begin position="903"/>
        <end position="966"/>
    </location>
</feature>
<feature type="region of interest" description="Disordered" evidence="9">
    <location>
        <begin position="793"/>
        <end position="812"/>
    </location>
</feature>
<feature type="binding site" evidence="7">
    <location>
        <begin position="471"/>
        <end position="478"/>
    </location>
    <ligand>
        <name>ATP</name>
        <dbReference type="ChEBI" id="CHEBI:30616"/>
    </ligand>
</feature>